<dbReference type="GO" id="GO:0005524">
    <property type="term" value="F:ATP binding"/>
    <property type="evidence" value="ECO:0007669"/>
    <property type="project" value="UniProtKB-KW"/>
</dbReference>
<keyword evidence="7" id="KW-0547">Nucleotide-binding</keyword>
<dbReference type="AlphaFoldDB" id="A0A9D0ZNU8"/>
<organism evidence="7 8">
    <name type="scientific">Candidatus Pullichristensenella stercorigallinarum</name>
    <dbReference type="NCBI Taxonomy" id="2840909"/>
    <lineage>
        <taxon>Bacteria</taxon>
        <taxon>Bacillati</taxon>
        <taxon>Bacillota</taxon>
        <taxon>Clostridia</taxon>
        <taxon>Candidatus Pullichristensenella</taxon>
    </lineage>
</organism>
<feature type="transmembrane region" description="Helical" evidence="5">
    <location>
        <begin position="161"/>
        <end position="182"/>
    </location>
</feature>
<dbReference type="Gene3D" id="1.20.1560.10">
    <property type="entry name" value="ABC transporter type 1, transmembrane domain"/>
    <property type="match status" value="1"/>
</dbReference>
<gene>
    <name evidence="7" type="ORF">IAA52_07280</name>
</gene>
<feature type="domain" description="ABC transmembrane type-1" evidence="6">
    <location>
        <begin position="20"/>
        <end position="304"/>
    </location>
</feature>
<feature type="transmembrane region" description="Helical" evidence="5">
    <location>
        <begin position="133"/>
        <end position="155"/>
    </location>
</feature>
<dbReference type="EMBL" id="DVFZ01000071">
    <property type="protein sequence ID" value="HIQ82891.1"/>
    <property type="molecule type" value="Genomic_DNA"/>
</dbReference>
<dbReference type="PANTHER" id="PTHR24221:SF646">
    <property type="entry name" value="HAEMOLYSIN SECRETION ATP-BINDING PROTEIN"/>
    <property type="match status" value="1"/>
</dbReference>
<evidence type="ECO:0000256" key="1">
    <source>
        <dbReference type="ARBA" id="ARBA00004651"/>
    </source>
</evidence>
<dbReference type="InterPro" id="IPR036640">
    <property type="entry name" value="ABC1_TM_sf"/>
</dbReference>
<feature type="transmembrane region" description="Helical" evidence="5">
    <location>
        <begin position="58"/>
        <end position="75"/>
    </location>
</feature>
<dbReference type="GO" id="GO:0005886">
    <property type="term" value="C:plasma membrane"/>
    <property type="evidence" value="ECO:0007669"/>
    <property type="project" value="UniProtKB-SubCell"/>
</dbReference>
<dbReference type="Proteomes" id="UP000824260">
    <property type="component" value="Unassembled WGS sequence"/>
</dbReference>
<name>A0A9D0ZNU8_9FIRM</name>
<reference evidence="7" key="2">
    <citation type="journal article" date="2021" name="PeerJ">
        <title>Extensive microbial diversity within the chicken gut microbiome revealed by metagenomics and culture.</title>
        <authorList>
            <person name="Gilroy R."/>
            <person name="Ravi A."/>
            <person name="Getino M."/>
            <person name="Pursley I."/>
            <person name="Horton D.L."/>
            <person name="Alikhan N.F."/>
            <person name="Baker D."/>
            <person name="Gharbi K."/>
            <person name="Hall N."/>
            <person name="Watson M."/>
            <person name="Adriaenssens E.M."/>
            <person name="Foster-Nyarko E."/>
            <person name="Jarju S."/>
            <person name="Secka A."/>
            <person name="Antonio M."/>
            <person name="Oren A."/>
            <person name="Chaudhuri R.R."/>
            <person name="La Ragione R."/>
            <person name="Hildebrand F."/>
            <person name="Pallen M.J."/>
        </authorList>
    </citation>
    <scope>NUCLEOTIDE SEQUENCE</scope>
    <source>
        <strain evidence="7">ChiSjej6B24-2974</strain>
    </source>
</reference>
<dbReference type="GO" id="GO:0140359">
    <property type="term" value="F:ABC-type transporter activity"/>
    <property type="evidence" value="ECO:0007669"/>
    <property type="project" value="InterPro"/>
</dbReference>
<feature type="non-terminal residue" evidence="7">
    <location>
        <position position="304"/>
    </location>
</feature>
<protein>
    <submittedName>
        <fullName evidence="7">ABC transporter ATP-binding protein</fullName>
    </submittedName>
</protein>
<keyword evidence="7" id="KW-0067">ATP-binding</keyword>
<evidence type="ECO:0000313" key="7">
    <source>
        <dbReference type="EMBL" id="HIQ82891.1"/>
    </source>
</evidence>
<dbReference type="Pfam" id="PF00664">
    <property type="entry name" value="ABC_membrane"/>
    <property type="match status" value="1"/>
</dbReference>
<evidence type="ECO:0000256" key="2">
    <source>
        <dbReference type="ARBA" id="ARBA00022692"/>
    </source>
</evidence>
<evidence type="ECO:0000313" key="8">
    <source>
        <dbReference type="Proteomes" id="UP000824260"/>
    </source>
</evidence>
<proteinExistence type="predicted"/>
<evidence type="ECO:0000256" key="3">
    <source>
        <dbReference type="ARBA" id="ARBA00022989"/>
    </source>
</evidence>
<evidence type="ECO:0000256" key="4">
    <source>
        <dbReference type="ARBA" id="ARBA00023136"/>
    </source>
</evidence>
<dbReference type="InterPro" id="IPR039421">
    <property type="entry name" value="Type_1_exporter"/>
</dbReference>
<sequence>MFINRYLAAFARGHGGKITLTCFLQLILTLLGTMISLGVAFVVRMLQGEARILFFSELWQVFAAIGACIALRYALSRRKMLVAEQCSLDIKASLRDRLLRKLFALGPAYTGRERTGNIASTVSSKVEYLNEYYTIYLPAAVSAVVNAALIVSTLFLFNRPSAWTCLAGCLGMLGCPMIFYFLMRRRGEAEMQAHAQYYSDCLDSVQGMSTLKAFNANGRQKEAIYQKGEQLRQAVMGQLRVTMLENVVLQFFAGLGNAFSIAIAAYQCAGGHMDPDALVYALFLIGACFAPMSNLINAWHMGYR</sequence>
<reference evidence="7" key="1">
    <citation type="submission" date="2020-10" db="EMBL/GenBank/DDBJ databases">
        <authorList>
            <person name="Gilroy R."/>
        </authorList>
    </citation>
    <scope>NUCLEOTIDE SEQUENCE</scope>
    <source>
        <strain evidence="7">ChiSjej6B24-2974</strain>
    </source>
</reference>
<accession>A0A9D0ZNU8</accession>
<keyword evidence="4 5" id="KW-0472">Membrane</keyword>
<evidence type="ECO:0000259" key="6">
    <source>
        <dbReference type="PROSITE" id="PS50929"/>
    </source>
</evidence>
<keyword evidence="2 5" id="KW-0812">Transmembrane</keyword>
<dbReference type="InterPro" id="IPR011527">
    <property type="entry name" value="ABC1_TM_dom"/>
</dbReference>
<evidence type="ECO:0000256" key="5">
    <source>
        <dbReference type="SAM" id="Phobius"/>
    </source>
</evidence>
<feature type="transmembrane region" description="Helical" evidence="5">
    <location>
        <begin position="20"/>
        <end position="46"/>
    </location>
</feature>
<feature type="transmembrane region" description="Helical" evidence="5">
    <location>
        <begin position="247"/>
        <end position="266"/>
    </location>
</feature>
<dbReference type="PANTHER" id="PTHR24221">
    <property type="entry name" value="ATP-BINDING CASSETTE SUB-FAMILY B"/>
    <property type="match status" value="1"/>
</dbReference>
<dbReference type="SUPFAM" id="SSF90123">
    <property type="entry name" value="ABC transporter transmembrane region"/>
    <property type="match status" value="1"/>
</dbReference>
<comment type="subcellular location">
    <subcellularLocation>
        <location evidence="1">Cell membrane</location>
        <topology evidence="1">Multi-pass membrane protein</topology>
    </subcellularLocation>
</comment>
<dbReference type="PROSITE" id="PS50929">
    <property type="entry name" value="ABC_TM1F"/>
    <property type="match status" value="1"/>
</dbReference>
<comment type="caution">
    <text evidence="7">The sequence shown here is derived from an EMBL/GenBank/DDBJ whole genome shotgun (WGS) entry which is preliminary data.</text>
</comment>
<keyword evidence="3 5" id="KW-1133">Transmembrane helix</keyword>
<dbReference type="GO" id="GO:0034040">
    <property type="term" value="F:ATPase-coupled lipid transmembrane transporter activity"/>
    <property type="evidence" value="ECO:0007669"/>
    <property type="project" value="TreeGrafter"/>
</dbReference>
<feature type="transmembrane region" description="Helical" evidence="5">
    <location>
        <begin position="278"/>
        <end position="299"/>
    </location>
</feature>